<keyword evidence="1" id="KW-0472">Membrane</keyword>
<organism evidence="2 3">
    <name type="scientific">Methanooceanicella nereidis</name>
    <dbReference type="NCBI Taxonomy" id="2052831"/>
    <lineage>
        <taxon>Archaea</taxon>
        <taxon>Methanobacteriati</taxon>
        <taxon>Methanobacteriota</taxon>
        <taxon>Stenosarchaea group</taxon>
        <taxon>Methanomicrobia</taxon>
        <taxon>Methanocellales</taxon>
        <taxon>Methanocellaceae</taxon>
        <taxon>Methanooceanicella</taxon>
    </lineage>
</organism>
<dbReference type="EMBL" id="PGCK01000014">
    <property type="protein sequence ID" value="MCD1296209.1"/>
    <property type="molecule type" value="Genomic_DNA"/>
</dbReference>
<protein>
    <submittedName>
        <fullName evidence="2">Uncharacterized protein</fullName>
    </submittedName>
</protein>
<gene>
    <name evidence="2" type="ORF">CUJ83_14495</name>
</gene>
<feature type="transmembrane region" description="Helical" evidence="1">
    <location>
        <begin position="12"/>
        <end position="32"/>
    </location>
</feature>
<accession>A0AAP2REF7</accession>
<comment type="caution">
    <text evidence="2">The sequence shown here is derived from an EMBL/GenBank/DDBJ whole genome shotgun (WGS) entry which is preliminary data.</text>
</comment>
<feature type="transmembrane region" description="Helical" evidence="1">
    <location>
        <begin position="38"/>
        <end position="58"/>
    </location>
</feature>
<keyword evidence="1" id="KW-1133">Transmembrane helix</keyword>
<dbReference type="RefSeq" id="WP_230743177.1">
    <property type="nucleotide sequence ID" value="NZ_PGCK01000014.1"/>
</dbReference>
<evidence type="ECO:0000313" key="2">
    <source>
        <dbReference type="EMBL" id="MCD1296209.1"/>
    </source>
</evidence>
<keyword evidence="1" id="KW-0812">Transmembrane</keyword>
<evidence type="ECO:0000256" key="1">
    <source>
        <dbReference type="SAM" id="Phobius"/>
    </source>
</evidence>
<sequence>MDLTTIDKKTVKTAYVATAAILMVGALVSAFYDHDYIALGFIVAASAVILAGSLFMAYRRKVDKVRDVD</sequence>
<evidence type="ECO:0000313" key="3">
    <source>
        <dbReference type="Proteomes" id="UP001320159"/>
    </source>
</evidence>
<dbReference type="Proteomes" id="UP001320159">
    <property type="component" value="Unassembled WGS sequence"/>
</dbReference>
<reference evidence="2 3" key="1">
    <citation type="submission" date="2017-11" db="EMBL/GenBank/DDBJ databases">
        <title>Isolation and Characterization of Family Methanocellaceae Species from Potential Methane Hydrate Area Offshore Southwestern Taiwan.</title>
        <authorList>
            <person name="Zhang W.-L."/>
            <person name="Chen W.-C."/>
            <person name="Lai M.-C."/>
            <person name="Chen S.-C."/>
        </authorList>
    </citation>
    <scope>NUCLEOTIDE SEQUENCE [LARGE SCALE GENOMIC DNA]</scope>
    <source>
        <strain evidence="2 3">CWC-04</strain>
    </source>
</reference>
<keyword evidence="3" id="KW-1185">Reference proteome</keyword>
<name>A0AAP2REF7_9EURY</name>
<proteinExistence type="predicted"/>
<dbReference type="AlphaFoldDB" id="A0AAP2REF7"/>